<dbReference type="AlphaFoldDB" id="A0A5C3QKQ9"/>
<evidence type="ECO:0000313" key="2">
    <source>
        <dbReference type="EMBL" id="TFL00779.1"/>
    </source>
</evidence>
<accession>A0A5C3QKQ9</accession>
<proteinExistence type="predicted"/>
<name>A0A5C3QKQ9_9AGAR</name>
<evidence type="ECO:0000256" key="1">
    <source>
        <dbReference type="SAM" id="MobiDB-lite"/>
    </source>
</evidence>
<feature type="region of interest" description="Disordered" evidence="1">
    <location>
        <begin position="38"/>
        <end position="65"/>
    </location>
</feature>
<dbReference type="Proteomes" id="UP000305067">
    <property type="component" value="Unassembled WGS sequence"/>
</dbReference>
<dbReference type="EMBL" id="ML178827">
    <property type="protein sequence ID" value="TFL00779.1"/>
    <property type="molecule type" value="Genomic_DNA"/>
</dbReference>
<gene>
    <name evidence="2" type="ORF">BDV98DRAFT_620934</name>
</gene>
<reference evidence="2 3" key="1">
    <citation type="journal article" date="2019" name="Nat. Ecol. Evol.">
        <title>Megaphylogeny resolves global patterns of mushroom evolution.</title>
        <authorList>
            <person name="Varga T."/>
            <person name="Krizsan K."/>
            <person name="Foldi C."/>
            <person name="Dima B."/>
            <person name="Sanchez-Garcia M."/>
            <person name="Sanchez-Ramirez S."/>
            <person name="Szollosi G.J."/>
            <person name="Szarkandi J.G."/>
            <person name="Papp V."/>
            <person name="Albert L."/>
            <person name="Andreopoulos W."/>
            <person name="Angelini C."/>
            <person name="Antonin V."/>
            <person name="Barry K.W."/>
            <person name="Bougher N.L."/>
            <person name="Buchanan P."/>
            <person name="Buyck B."/>
            <person name="Bense V."/>
            <person name="Catcheside P."/>
            <person name="Chovatia M."/>
            <person name="Cooper J."/>
            <person name="Damon W."/>
            <person name="Desjardin D."/>
            <person name="Finy P."/>
            <person name="Geml J."/>
            <person name="Haridas S."/>
            <person name="Hughes K."/>
            <person name="Justo A."/>
            <person name="Karasinski D."/>
            <person name="Kautmanova I."/>
            <person name="Kiss B."/>
            <person name="Kocsube S."/>
            <person name="Kotiranta H."/>
            <person name="LaButti K.M."/>
            <person name="Lechner B.E."/>
            <person name="Liimatainen K."/>
            <person name="Lipzen A."/>
            <person name="Lukacs Z."/>
            <person name="Mihaltcheva S."/>
            <person name="Morgado L.N."/>
            <person name="Niskanen T."/>
            <person name="Noordeloos M.E."/>
            <person name="Ohm R.A."/>
            <person name="Ortiz-Santana B."/>
            <person name="Ovrebo C."/>
            <person name="Racz N."/>
            <person name="Riley R."/>
            <person name="Savchenko A."/>
            <person name="Shiryaev A."/>
            <person name="Soop K."/>
            <person name="Spirin V."/>
            <person name="Szebenyi C."/>
            <person name="Tomsovsky M."/>
            <person name="Tulloss R.E."/>
            <person name="Uehling J."/>
            <person name="Grigoriev I.V."/>
            <person name="Vagvolgyi C."/>
            <person name="Papp T."/>
            <person name="Martin F.M."/>
            <person name="Miettinen O."/>
            <person name="Hibbett D.S."/>
            <person name="Nagy L.G."/>
        </authorList>
    </citation>
    <scope>NUCLEOTIDE SEQUENCE [LARGE SCALE GENOMIC DNA]</scope>
    <source>
        <strain evidence="2 3">CBS 309.79</strain>
    </source>
</reference>
<organism evidence="2 3">
    <name type="scientific">Pterulicium gracile</name>
    <dbReference type="NCBI Taxonomy" id="1884261"/>
    <lineage>
        <taxon>Eukaryota</taxon>
        <taxon>Fungi</taxon>
        <taxon>Dikarya</taxon>
        <taxon>Basidiomycota</taxon>
        <taxon>Agaricomycotina</taxon>
        <taxon>Agaricomycetes</taxon>
        <taxon>Agaricomycetidae</taxon>
        <taxon>Agaricales</taxon>
        <taxon>Pleurotineae</taxon>
        <taxon>Pterulaceae</taxon>
        <taxon>Pterulicium</taxon>
    </lineage>
</organism>
<sequence length="65" mass="7666">MLRRCYVDLQAFLEETDRDSRGNLSWRPDLKSEWRPLERVPQSEPLNPKYKPDALYSHGHVSALP</sequence>
<keyword evidence="3" id="KW-1185">Reference proteome</keyword>
<protein>
    <submittedName>
        <fullName evidence="2">Uncharacterized protein</fullName>
    </submittedName>
</protein>
<evidence type="ECO:0000313" key="3">
    <source>
        <dbReference type="Proteomes" id="UP000305067"/>
    </source>
</evidence>